<dbReference type="Pfam" id="PF13406">
    <property type="entry name" value="SLT_2"/>
    <property type="match status" value="1"/>
</dbReference>
<accession>A0A073IZ32</accession>
<gene>
    <name evidence="3" type="ORF">SUH3_19005</name>
</gene>
<dbReference type="PANTHER" id="PTHR30163:SF8">
    <property type="entry name" value="LYTIC MUREIN TRANSGLYCOSYLASE"/>
    <property type="match status" value="1"/>
</dbReference>
<dbReference type="InterPro" id="IPR031304">
    <property type="entry name" value="SLT_2"/>
</dbReference>
<evidence type="ECO:0000256" key="1">
    <source>
        <dbReference type="SAM" id="SignalP"/>
    </source>
</evidence>
<dbReference type="PANTHER" id="PTHR30163">
    <property type="entry name" value="MEMBRANE-BOUND LYTIC MUREIN TRANSGLYCOSYLASE B"/>
    <property type="match status" value="1"/>
</dbReference>
<dbReference type="InterPro" id="IPR023346">
    <property type="entry name" value="Lysozyme-like_dom_sf"/>
</dbReference>
<dbReference type="CDD" id="cd13399">
    <property type="entry name" value="Slt35-like"/>
    <property type="match status" value="1"/>
</dbReference>
<organism evidence="3 4">
    <name type="scientific">Pseudosulfitobacter pseudonitzschiae</name>
    <dbReference type="NCBI Taxonomy" id="1402135"/>
    <lineage>
        <taxon>Bacteria</taxon>
        <taxon>Pseudomonadati</taxon>
        <taxon>Pseudomonadota</taxon>
        <taxon>Alphaproteobacteria</taxon>
        <taxon>Rhodobacterales</taxon>
        <taxon>Roseobacteraceae</taxon>
        <taxon>Pseudosulfitobacter</taxon>
    </lineage>
</organism>
<protein>
    <submittedName>
        <fullName evidence="3">Murein transglycosylase</fullName>
    </submittedName>
</protein>
<reference evidence="3 4" key="1">
    <citation type="submission" date="2014-01" db="EMBL/GenBank/DDBJ databases">
        <title>Sulfitobacter sp. H3 (MCCC 1A00686) Genome Sequencing.</title>
        <authorList>
            <person name="Lai Q."/>
            <person name="Hong Z."/>
        </authorList>
    </citation>
    <scope>NUCLEOTIDE SEQUENCE [LARGE SCALE GENOMIC DNA]</scope>
    <source>
        <strain evidence="3 4">H3</strain>
    </source>
</reference>
<sequence length="270" mass="28765">MSFRSFAHALALSLTTAFCLTPAAYAASCGNTSAGFEAWKKEFAAEAQRAGVKQRGLDALARASYASGTIAADRNQKSFKYTLSKFMQVRGAGTIVAQGRKRKAQSPSFYQALERQYGVPAGVIIAIHGMETAFGGFMGDTSVVSAITTLTYDCRRSGFFQPHAIGALMLVDRGAIDGATKGAKHGELGHTQFLPGNAMTYGVDGNGDGRIDFYNQTDALASTANFLRAKGWQPGQGYQEGQPNFAVIKQWNAATVYQQAIAIMGARIDG</sequence>
<comment type="caution">
    <text evidence="3">The sequence shown here is derived from an EMBL/GenBank/DDBJ whole genome shotgun (WGS) entry which is preliminary data.</text>
</comment>
<dbReference type="OrthoDB" id="9808544at2"/>
<dbReference type="RefSeq" id="WP_037925659.1">
    <property type="nucleotide sequence ID" value="NZ_CP054599.1"/>
</dbReference>
<feature type="domain" description="Transglycosylase SLT" evidence="2">
    <location>
        <begin position="36"/>
        <end position="239"/>
    </location>
</feature>
<feature type="chain" id="PRO_5001690087" evidence="1">
    <location>
        <begin position="27"/>
        <end position="270"/>
    </location>
</feature>
<dbReference type="Gene3D" id="1.10.8.350">
    <property type="entry name" value="Bacterial muramidase"/>
    <property type="match status" value="1"/>
</dbReference>
<evidence type="ECO:0000313" key="3">
    <source>
        <dbReference type="EMBL" id="KEJ95603.1"/>
    </source>
</evidence>
<keyword evidence="4" id="KW-1185">Reference proteome</keyword>
<dbReference type="InterPro" id="IPR043426">
    <property type="entry name" value="MltB-like"/>
</dbReference>
<dbReference type="Proteomes" id="UP000027746">
    <property type="component" value="Unassembled WGS sequence"/>
</dbReference>
<proteinExistence type="predicted"/>
<dbReference type="EMBL" id="JAMD01000005">
    <property type="protein sequence ID" value="KEJ95603.1"/>
    <property type="molecule type" value="Genomic_DNA"/>
</dbReference>
<dbReference type="SUPFAM" id="SSF53955">
    <property type="entry name" value="Lysozyme-like"/>
    <property type="match status" value="1"/>
</dbReference>
<dbReference type="GO" id="GO:0008933">
    <property type="term" value="F:peptidoglycan lytic transglycosylase activity"/>
    <property type="evidence" value="ECO:0007669"/>
    <property type="project" value="TreeGrafter"/>
</dbReference>
<name>A0A073IZ32_9RHOB</name>
<evidence type="ECO:0000313" key="4">
    <source>
        <dbReference type="Proteomes" id="UP000027746"/>
    </source>
</evidence>
<dbReference type="GO" id="GO:0009253">
    <property type="term" value="P:peptidoglycan catabolic process"/>
    <property type="evidence" value="ECO:0007669"/>
    <property type="project" value="TreeGrafter"/>
</dbReference>
<dbReference type="AlphaFoldDB" id="A0A073IZ32"/>
<dbReference type="GeneID" id="68869657"/>
<keyword evidence="1" id="KW-0732">Signal</keyword>
<evidence type="ECO:0000259" key="2">
    <source>
        <dbReference type="Pfam" id="PF13406"/>
    </source>
</evidence>
<feature type="signal peptide" evidence="1">
    <location>
        <begin position="1"/>
        <end position="26"/>
    </location>
</feature>